<dbReference type="InterPro" id="IPR008775">
    <property type="entry name" value="Phytyl_CoA_dOase-like"/>
</dbReference>
<comment type="cofactor">
    <cofactor evidence="1">
        <name>Fe(2+)</name>
        <dbReference type="ChEBI" id="CHEBI:29033"/>
    </cofactor>
</comment>
<evidence type="ECO:0000256" key="2">
    <source>
        <dbReference type="SAM" id="MobiDB-lite"/>
    </source>
</evidence>
<dbReference type="SUPFAM" id="SSF51197">
    <property type="entry name" value="Clavaminate synthase-like"/>
    <property type="match status" value="1"/>
</dbReference>
<dbReference type="RefSeq" id="WP_184194994.1">
    <property type="nucleotide sequence ID" value="NZ_BMOX01000002.1"/>
</dbReference>
<dbReference type="Proteomes" id="UP000538147">
    <property type="component" value="Unassembled WGS sequence"/>
</dbReference>
<dbReference type="PANTHER" id="PTHR20883:SF48">
    <property type="entry name" value="ECTOINE DIOXYGENASE"/>
    <property type="match status" value="1"/>
</dbReference>
<keyword evidence="3" id="KW-0560">Oxidoreductase</keyword>
<name>A0A841LB60_9SPHN</name>
<dbReference type="GO" id="GO:0005506">
    <property type="term" value="F:iron ion binding"/>
    <property type="evidence" value="ECO:0007669"/>
    <property type="project" value="UniProtKB-ARBA"/>
</dbReference>
<reference evidence="3 4" key="1">
    <citation type="submission" date="2020-08" db="EMBL/GenBank/DDBJ databases">
        <title>Genomic Encyclopedia of Type Strains, Phase IV (KMG-IV): sequencing the most valuable type-strain genomes for metagenomic binning, comparative biology and taxonomic classification.</title>
        <authorList>
            <person name="Goeker M."/>
        </authorList>
    </citation>
    <scope>NUCLEOTIDE SEQUENCE [LARGE SCALE GENOMIC DNA]</scope>
    <source>
        <strain evidence="3 4">DSM 102189</strain>
    </source>
</reference>
<sequence>MIRINTPNGIPVDVPETDAEDVSPKFAPDQLDAARDYYEAEGYVVFRGLVDTAACDRIRALWEAEVKPFDGPMYRQATAKAERHVKNGQGWIMNPILNLQSVDPTHFPGFRSFAVEKILTDHQLVTVARHFLGDAPKIVQSMYFEGNSATWEHQDSYYLDSEKVGSMMAAWIAVEDISATAGRFFICPRSHRIDLGEQDIYTNIADNHDVYIGKVVDVIRQRAMEIRAPRLIKGDVLIWNAWTIHGSLASHDAEAARSSITCHMIAAHDRFLQLQTRHLDLPTDAVGGAQVFRPKDQASAANRAILWAESSFPGPFYWLKRQAVKAAIRAKGR</sequence>
<keyword evidence="4" id="KW-1185">Reference proteome</keyword>
<proteinExistence type="predicted"/>
<dbReference type="AlphaFoldDB" id="A0A841LB60"/>
<evidence type="ECO:0000256" key="1">
    <source>
        <dbReference type="ARBA" id="ARBA00001954"/>
    </source>
</evidence>
<feature type="region of interest" description="Disordered" evidence="2">
    <location>
        <begin position="1"/>
        <end position="20"/>
    </location>
</feature>
<evidence type="ECO:0000313" key="4">
    <source>
        <dbReference type="Proteomes" id="UP000538147"/>
    </source>
</evidence>
<dbReference type="EMBL" id="JACIIV010000003">
    <property type="protein sequence ID" value="MBB6226392.1"/>
    <property type="molecule type" value="Genomic_DNA"/>
</dbReference>
<dbReference type="GO" id="GO:0048244">
    <property type="term" value="F:phytanoyl-CoA dioxygenase activity"/>
    <property type="evidence" value="ECO:0007669"/>
    <property type="project" value="UniProtKB-EC"/>
</dbReference>
<protein>
    <submittedName>
        <fullName evidence="3">Phytanoyl-CoA hydroxylase</fullName>
        <ecNumber evidence="3">1.14.11.18</ecNumber>
    </submittedName>
</protein>
<organism evidence="3 4">
    <name type="scientific">Polymorphobacter multimanifer</name>
    <dbReference type="NCBI Taxonomy" id="1070431"/>
    <lineage>
        <taxon>Bacteria</taxon>
        <taxon>Pseudomonadati</taxon>
        <taxon>Pseudomonadota</taxon>
        <taxon>Alphaproteobacteria</taxon>
        <taxon>Sphingomonadales</taxon>
        <taxon>Sphingosinicellaceae</taxon>
        <taxon>Polymorphobacter</taxon>
    </lineage>
</organism>
<dbReference type="Pfam" id="PF05721">
    <property type="entry name" value="PhyH"/>
    <property type="match status" value="1"/>
</dbReference>
<comment type="caution">
    <text evidence="3">The sequence shown here is derived from an EMBL/GenBank/DDBJ whole genome shotgun (WGS) entry which is preliminary data.</text>
</comment>
<dbReference type="Gene3D" id="2.60.120.620">
    <property type="entry name" value="q2cbj1_9rhob like domain"/>
    <property type="match status" value="1"/>
</dbReference>
<evidence type="ECO:0000313" key="3">
    <source>
        <dbReference type="EMBL" id="MBB6226392.1"/>
    </source>
</evidence>
<dbReference type="PANTHER" id="PTHR20883">
    <property type="entry name" value="PHYTANOYL-COA DIOXYGENASE DOMAIN CONTAINING 1"/>
    <property type="match status" value="1"/>
</dbReference>
<gene>
    <name evidence="3" type="ORF">FHS79_000546</name>
</gene>
<accession>A0A841LB60</accession>
<dbReference type="EC" id="1.14.11.18" evidence="3"/>